<name>A0A918TSH1_9BACT</name>
<keyword evidence="6" id="KW-1185">Reference proteome</keyword>
<dbReference type="InterPro" id="IPR019734">
    <property type="entry name" value="TPR_rpt"/>
</dbReference>
<feature type="region of interest" description="Disordered" evidence="4">
    <location>
        <begin position="1466"/>
        <end position="1485"/>
    </location>
</feature>
<organism evidence="5 6">
    <name type="scientific">Roseibacillus persicicus</name>
    <dbReference type="NCBI Taxonomy" id="454148"/>
    <lineage>
        <taxon>Bacteria</taxon>
        <taxon>Pseudomonadati</taxon>
        <taxon>Verrucomicrobiota</taxon>
        <taxon>Verrucomicrobiia</taxon>
        <taxon>Verrucomicrobiales</taxon>
        <taxon>Verrucomicrobiaceae</taxon>
        <taxon>Roseibacillus</taxon>
    </lineage>
</organism>
<feature type="compositionally biased region" description="Polar residues" evidence="4">
    <location>
        <begin position="1469"/>
        <end position="1478"/>
    </location>
</feature>
<proteinExistence type="predicted"/>
<dbReference type="InterPro" id="IPR011990">
    <property type="entry name" value="TPR-like_helical_dom_sf"/>
</dbReference>
<protein>
    <recommendedName>
        <fullName evidence="7">Tetratricopeptide repeat protein</fullName>
    </recommendedName>
</protein>
<evidence type="ECO:0008006" key="7">
    <source>
        <dbReference type="Google" id="ProtNLM"/>
    </source>
</evidence>
<accession>A0A918TSH1</accession>
<keyword evidence="1" id="KW-0677">Repeat</keyword>
<dbReference type="Proteomes" id="UP000644507">
    <property type="component" value="Unassembled WGS sequence"/>
</dbReference>
<dbReference type="Pfam" id="PF13181">
    <property type="entry name" value="TPR_8"/>
    <property type="match status" value="1"/>
</dbReference>
<evidence type="ECO:0000256" key="4">
    <source>
        <dbReference type="SAM" id="MobiDB-lite"/>
    </source>
</evidence>
<dbReference type="Gene3D" id="1.25.40.10">
    <property type="entry name" value="Tetratricopeptide repeat domain"/>
    <property type="match status" value="4"/>
</dbReference>
<dbReference type="PANTHER" id="PTHR44858">
    <property type="entry name" value="TETRATRICOPEPTIDE REPEAT PROTEIN 6"/>
    <property type="match status" value="1"/>
</dbReference>
<feature type="compositionally biased region" description="Basic and acidic residues" evidence="4">
    <location>
        <begin position="2948"/>
        <end position="2966"/>
    </location>
</feature>
<reference evidence="5" key="1">
    <citation type="journal article" date="2014" name="Int. J. Syst. Evol. Microbiol.">
        <title>Complete genome sequence of Corynebacterium casei LMG S-19264T (=DSM 44701T), isolated from a smear-ripened cheese.</title>
        <authorList>
            <consortium name="US DOE Joint Genome Institute (JGI-PGF)"/>
            <person name="Walter F."/>
            <person name="Albersmeier A."/>
            <person name="Kalinowski J."/>
            <person name="Ruckert C."/>
        </authorList>
    </citation>
    <scope>NUCLEOTIDE SEQUENCE</scope>
    <source>
        <strain evidence="5">KCTC 12988</strain>
    </source>
</reference>
<dbReference type="PANTHER" id="PTHR44858:SF1">
    <property type="entry name" value="UDP-N-ACETYLGLUCOSAMINE--PEPTIDE N-ACETYLGLUCOSAMINYLTRANSFERASE SPINDLY-RELATED"/>
    <property type="match status" value="1"/>
</dbReference>
<dbReference type="SMART" id="SM00028">
    <property type="entry name" value="TPR"/>
    <property type="match status" value="8"/>
</dbReference>
<dbReference type="SUPFAM" id="SSF48452">
    <property type="entry name" value="TPR-like"/>
    <property type="match status" value="3"/>
</dbReference>
<dbReference type="Pfam" id="PF14559">
    <property type="entry name" value="TPR_19"/>
    <property type="match status" value="2"/>
</dbReference>
<evidence type="ECO:0000256" key="3">
    <source>
        <dbReference type="PROSITE-ProRule" id="PRU00339"/>
    </source>
</evidence>
<reference evidence="5" key="2">
    <citation type="submission" date="2020-09" db="EMBL/GenBank/DDBJ databases">
        <authorList>
            <person name="Sun Q."/>
            <person name="Kim S."/>
        </authorList>
    </citation>
    <scope>NUCLEOTIDE SEQUENCE</scope>
    <source>
        <strain evidence="5">KCTC 12988</strain>
    </source>
</reference>
<evidence type="ECO:0000313" key="5">
    <source>
        <dbReference type="EMBL" id="GHC60051.1"/>
    </source>
</evidence>
<dbReference type="EMBL" id="BMXI01000013">
    <property type="protein sequence ID" value="GHC60051.1"/>
    <property type="molecule type" value="Genomic_DNA"/>
</dbReference>
<dbReference type="RefSeq" id="WP_189571306.1">
    <property type="nucleotide sequence ID" value="NZ_BMXI01000013.1"/>
</dbReference>
<feature type="region of interest" description="Disordered" evidence="4">
    <location>
        <begin position="2948"/>
        <end position="2985"/>
    </location>
</feature>
<evidence type="ECO:0000313" key="6">
    <source>
        <dbReference type="Proteomes" id="UP000644507"/>
    </source>
</evidence>
<feature type="repeat" description="TPR" evidence="3">
    <location>
        <begin position="284"/>
        <end position="317"/>
    </location>
</feature>
<evidence type="ECO:0000256" key="2">
    <source>
        <dbReference type="ARBA" id="ARBA00022803"/>
    </source>
</evidence>
<dbReference type="InterPro" id="IPR050498">
    <property type="entry name" value="Ycf3"/>
</dbReference>
<gene>
    <name evidence="5" type="ORF">GCM10007100_29080</name>
</gene>
<dbReference type="PROSITE" id="PS50005">
    <property type="entry name" value="TPR"/>
    <property type="match status" value="1"/>
</dbReference>
<sequence length="2985" mass="337596">MKFILLAGLLMTTCPLLPGQEPPKPNEKAGRYHLLLLKRPDSGTLFDRFVDSWLDTGSKEDLETFLQASAEEGGAAEWRLLATYQDWMGREEQALRAMSLALEKSPDSGDLFFARAKMKARLLDFEGALADLEKGKAEAGEEAAILKGTWLARAGRPQDALTAWKEILAARPDDEELREDLIELQVGEGLYEEAIATARSLAEGTKDPYQRALRWMRLAAIEIMAGKREEGIATYRKVLEMTGEDSWLEKEVLAQVDKVFRRDEDIMGLREFYAGLREKFPQRVSLRKGLAAQMAANGEVEEAVALFREVLKITPGDVANREEFIALLENANRYDLAVEELNVILRDNENQPANWERMARLRDLMGDAKGLEEALEKVRSLRAVDGPGVVATAALFERYQMREKAEEILRKGHEDLPDSNEVTEALASFLASIDATEEEQSEATQMWLTMAKGADAEGLLRVSRALLAHRRAEACFTLLSERIAEFPENLLLLKQLCDAGLASDQAKEAFPYALKLAELAQSPTDLASALTEVTRLSRRLDLEPVIQNLEKAESKTAVQWCVIAELRELQGDLLASDQALAEAAKVGDAPLILSQKVRLLEARDELEKAAEVMREIVALPGGERPVYLRKLVSLLADAGKWQEALAELENWKRVAPGDKAAWLRRAELLNESGELEEAVNELRRAVAKFGDEEELRSRLATALVEAGEYTEGERLYRKLYEEAEDATAKARWIERLASLAKQENRVDELLNEFERRKRRNSQEAGPLQALAAIHETLGDYEMQREALAEAVRRKPNNVKLRHQLASVEERAGDLDRATATLREAARLDSGPQSSQKLAELYFRNGEIELGLDILRSQQNGNPREIEATALALMEQAEWETAGNYLSESNSEDWRLQFLQAFTNYKLGEKEEARAQLIALCSVTEEIEGLSPLIKEELYKGWRQWLERAGMQQDIRETTLMNAMQQFSSIFFRMGNRQSSYRMRRGRSSQARQTLPGTAEEMRFLALATLYLDATRFSVKNRDELLDAIPFPNSTFGNRLKNSHRLSSWTKEEFEAGRIGLGEMVRIAGADEKFEVKFLEQAAKELKATDPNTADLALTFLLQRRPENGGELLLKKLDLLEELEDEQRSNRLNQIASLVLGNEQSQYDYYGDTPEIGTALKERNAVREFLRKELASWPIGQRQKDESENLANAVWFNSLIADAWNSGRAAEFVDLANRMFKEQAATINPAKSGMVYYQGRYYPTSVLNGQQDKLFQPPAFPRIGPEMPQTVYQLLQAPRQTTGLQVAADNSNTFFKKWSAAHQQKSGDVAEDNNTEKEMTPELLMSEVPRLESPQMRVLAWRWMGEDDKLAEELKAFEESTNATDILTTAGYWFQKEDLQKSYQLLAKARHLPMDKIERNQVDGQLAMVGSILAQQGTALDELEVARRAILRLRRSARSTEEENELVGPMNALGLSEVVAQMQAARLRKGSSSTNSTRRQLGRGVSPRLSRALTEGNIDAAAREGLRLLRPLLRGSNNSWEIREMVERYRAANLIDPILKLAHPGETRSYSRRMEYVSLCEQLGEKELAKPILIALADERPDDTVVTAKLLQHLPADQILTKAKALMKLETLDDFGLLVGEISKNEGDDPFESEVEDMESAQRALQGIDLTTEFLNTVSPDGEAAHNLTWVVQVLIKSVQEWGLDDEALSPSFEEAFERKGDFEKKRLQSTRNILLAALSHPQTAAQAFYLMEGHRKGLSWTEEELLESAFTALQAVKMWKEDSTDPRTQYVRNNLWTFVSQNSYQDSDPELSGQMPGEYLASHILLREPDAAAEDFAALEKLDPTQARVIGWIRQMTDPDPAVAEKAVTEWKSQLDSAGTERTRQYGKFLQLATIAKVPQERMMPLEKEFFQAIRETALRSYEEFPSLAKLIRTRSEQEGTEGGVALLESFLAETVGPRELWDEWARLSNQDVLDGQLEILAYTIQSVGEDIFEDPGSFATLRATLKFSPLIVNNSYEIGEGFTRVLRCPTVASAEKKLEEIDFWNLSWAELGAPVDLDEEGPLWAHVLEAVLDYELRSDLGKKLCQATGDRRFRQRMVGALITEKTGLLANELEGVAEKLMQLPPEEREGLATILRMPYPDLSIPGAKPKSKKLLALLGQEKKEDVLANARKRMETGFQGAMHDYTLRQEIFSQVNKLIPIDSQFAAEYFAAALTEEKPQTNNRFQRRSVFYSGGSSRATREDDLFHELQEEASDQGLSLQHWSRFLDAFDRLPDGPPLSVGHGVHYDLSEFASKFWSSHPKPKNLQGIEKKIFKGFHWDNAIRALEGESESVRNTAYWLVWLNASNNWKIGNLGQDHLTWMESSKLAERDQVAYNCFSTLIAIRDWNGIKPESREKVRAAWSQALSNPAHTVRLRMELACTALTVEPRIAESPECITAITQLLEDYLAEERSLHATPIRKLFIGISKLSTPLPRERWNSLVEESSKAFLQLASRPNRNFSNDDKGEFARAIMLLCLKVESFSSAKNLLSLARESLRGDLELIVQLVAADQPALAKQLFTTAGNLYEKPADRQWNAELAATVDKLLPLVANEQERYRIHCVLASLPNGKGDVETTVTTRLVGLAKEFETKAPKTPQSRLQCLAALAKTSKTTPILKQEFQELSQRYLHTQTVLQSRMPGDISAENLQYIFRRYFWDTARAGDLTPLDRHIKAFAVSISTEEYAYQTEREAATVLRDIISSFCQGLEENPDTPLSPEVFEIAKGWYRAFAKVKAENSLVTIRAVAVPFNLHALGGKSEEFDKWVRTLPKDEQQPYLQQLKQPHKMATNWSTSSWWTKSASSDVRKFYFRKILDDHFASRTLFKGHLSTREVAREKTMTEKEEIEIFGNPPADHPQRNQFRFEMGIALARYRKGQQQNGITMLNETLQEMTEAGDPQEHFCRAELASIYGQRAKNLPQAIKLADQVDWDKVPKNRRDAIRKQIDEFRKKRQNAPKPKEEQPASNKK</sequence>
<keyword evidence="2 3" id="KW-0802">TPR repeat</keyword>
<comment type="caution">
    <text evidence="5">The sequence shown here is derived from an EMBL/GenBank/DDBJ whole genome shotgun (WGS) entry which is preliminary data.</text>
</comment>
<evidence type="ECO:0000256" key="1">
    <source>
        <dbReference type="ARBA" id="ARBA00022737"/>
    </source>
</evidence>